<dbReference type="GO" id="GO:0019836">
    <property type="term" value="P:symbiont-mediated hemolysis of host erythrocyte"/>
    <property type="evidence" value="ECO:0007669"/>
    <property type="project" value="InterPro"/>
</dbReference>
<dbReference type="InterPro" id="IPR009413">
    <property type="entry name" value="Aegerolysin-typ"/>
</dbReference>
<name>A0AA39Y8W3_9PEZI</name>
<organism evidence="2 3">
    <name type="scientific">Cercophora newfieldiana</name>
    <dbReference type="NCBI Taxonomy" id="92897"/>
    <lineage>
        <taxon>Eukaryota</taxon>
        <taxon>Fungi</taxon>
        <taxon>Dikarya</taxon>
        <taxon>Ascomycota</taxon>
        <taxon>Pezizomycotina</taxon>
        <taxon>Sordariomycetes</taxon>
        <taxon>Sordariomycetidae</taxon>
        <taxon>Sordariales</taxon>
        <taxon>Lasiosphaeriaceae</taxon>
        <taxon>Cercophora</taxon>
    </lineage>
</organism>
<comment type="similarity">
    <text evidence="1">Belongs to the aegerolysin family.</text>
</comment>
<proteinExistence type="inferred from homology"/>
<sequence length="460" mass="50178">MSIQSHEGIRLARPGSGSDGAFALLDDEAMQAGTQVELVGVINGVPIPSLTGALWQVNGNVQAVESANYDVTTGVVQHPILVTTYPLKTAFVFMVSRTVPFDSFQVSLEGLLPGGVPFAATRTFILRGPGIARVSKLWMADDIGIQITPLGTYCGLVGPGNKTGIKLQCELAYTTASGSLRVLSLGKVKSSYTEGGNTTVLLDTKDRYWWDGTLFPYDNVITPVVSGQPATVAFEDNPGTYLSEDAKQRGITYHLRAAWKTYFVFLGSAPGAVPVILDVPFTWLVEFDVSWDADKKFWAVANKKFQNSLPYYNFNLPYWLGNLHPVPGPAQPMDSELPTAPRLLNVGITDNPSRSTYVTFKNYTDAYMVLQSAHLDHGMWTENKYPPEQIGAGGPENPVQVSWSSQSDGFMTGTEGYVMYRLQDMQTTMKVYWDNPYVGSNGYSITLDGPLAGGYKGEHS</sequence>
<dbReference type="Proteomes" id="UP001174936">
    <property type="component" value="Unassembled WGS sequence"/>
</dbReference>
<comment type="caution">
    <text evidence="2">The sequence shown here is derived from an EMBL/GenBank/DDBJ whole genome shotgun (WGS) entry which is preliminary data.</text>
</comment>
<dbReference type="Gene3D" id="2.60.270.50">
    <property type="match status" value="1"/>
</dbReference>
<dbReference type="Pfam" id="PF06355">
    <property type="entry name" value="Aegerolysin"/>
    <property type="match status" value="1"/>
</dbReference>
<evidence type="ECO:0000313" key="3">
    <source>
        <dbReference type="Proteomes" id="UP001174936"/>
    </source>
</evidence>
<dbReference type="EMBL" id="JAULSV010000004">
    <property type="protein sequence ID" value="KAK0647067.1"/>
    <property type="molecule type" value="Genomic_DNA"/>
</dbReference>
<evidence type="ECO:0000313" key="2">
    <source>
        <dbReference type="EMBL" id="KAK0647067.1"/>
    </source>
</evidence>
<reference evidence="2" key="1">
    <citation type="submission" date="2023-06" db="EMBL/GenBank/DDBJ databases">
        <title>Genome-scale phylogeny and comparative genomics of the fungal order Sordariales.</title>
        <authorList>
            <consortium name="Lawrence Berkeley National Laboratory"/>
            <person name="Hensen N."/>
            <person name="Bonometti L."/>
            <person name="Westerberg I."/>
            <person name="Brannstrom I.O."/>
            <person name="Guillou S."/>
            <person name="Cros-Aarteil S."/>
            <person name="Calhoun S."/>
            <person name="Haridas S."/>
            <person name="Kuo A."/>
            <person name="Mondo S."/>
            <person name="Pangilinan J."/>
            <person name="Riley R."/>
            <person name="Labutti K."/>
            <person name="Andreopoulos B."/>
            <person name="Lipzen A."/>
            <person name="Chen C."/>
            <person name="Yanf M."/>
            <person name="Daum C."/>
            <person name="Ng V."/>
            <person name="Clum A."/>
            <person name="Steindorff A."/>
            <person name="Ohm R."/>
            <person name="Martin F."/>
            <person name="Silar P."/>
            <person name="Natvig D."/>
            <person name="Lalanne C."/>
            <person name="Gautier V."/>
            <person name="Ament-Velasquez S.L."/>
            <person name="Kruys A."/>
            <person name="Hutchinson M.I."/>
            <person name="Powell A.J."/>
            <person name="Barry K."/>
            <person name="Miller A.N."/>
            <person name="Grigoriev I.V."/>
            <person name="Debuchy R."/>
            <person name="Gladieux P."/>
            <person name="Thoren M.H."/>
            <person name="Johannesson H."/>
        </authorList>
    </citation>
    <scope>NUCLEOTIDE SEQUENCE</scope>
    <source>
        <strain evidence="2">SMH2532-1</strain>
    </source>
</reference>
<accession>A0AA39Y8W3</accession>
<evidence type="ECO:0000256" key="1">
    <source>
        <dbReference type="ARBA" id="ARBA00010795"/>
    </source>
</evidence>
<feature type="non-terminal residue" evidence="2">
    <location>
        <position position="460"/>
    </location>
</feature>
<keyword evidence="3" id="KW-1185">Reference proteome</keyword>
<dbReference type="AlphaFoldDB" id="A0AA39Y8W3"/>
<gene>
    <name evidence="2" type="ORF">B0T16DRAFT_414649</name>
</gene>
<protein>
    <submittedName>
        <fullName evidence="2">Uncharacterized protein</fullName>
    </submittedName>
</protein>